<reference evidence="2 3" key="1">
    <citation type="submission" date="2018-06" db="EMBL/GenBank/DDBJ databases">
        <title>Streptomyces reniochalinae sp. nov. and Streptomyces diacarnus sp. nov. from marine sponges.</title>
        <authorList>
            <person name="Li L."/>
        </authorList>
    </citation>
    <scope>NUCLEOTIDE SEQUENCE [LARGE SCALE GENOMIC DNA]</scope>
    <source>
        <strain evidence="2 3">LHW50302</strain>
    </source>
</reference>
<keyword evidence="1" id="KW-0812">Transmembrane</keyword>
<dbReference type="Proteomes" id="UP000253507">
    <property type="component" value="Unassembled WGS sequence"/>
</dbReference>
<evidence type="ECO:0000313" key="3">
    <source>
        <dbReference type="Proteomes" id="UP000253507"/>
    </source>
</evidence>
<dbReference type="OrthoDB" id="3297181at2"/>
<keyword evidence="1" id="KW-0472">Membrane</keyword>
<protein>
    <recommendedName>
        <fullName evidence="4">DoxX family membrane protein</fullName>
    </recommendedName>
</protein>
<comment type="caution">
    <text evidence="2">The sequence shown here is derived from an EMBL/GenBank/DDBJ whole genome shotgun (WGS) entry which is preliminary data.</text>
</comment>
<dbReference type="EMBL" id="QOIM01000040">
    <property type="protein sequence ID" value="RCG15989.1"/>
    <property type="molecule type" value="Genomic_DNA"/>
</dbReference>
<feature type="transmembrane region" description="Helical" evidence="1">
    <location>
        <begin position="84"/>
        <end position="102"/>
    </location>
</feature>
<organism evidence="2 3">
    <name type="scientific">Streptomyces reniochalinae</name>
    <dbReference type="NCBI Taxonomy" id="2250578"/>
    <lineage>
        <taxon>Bacteria</taxon>
        <taxon>Bacillati</taxon>
        <taxon>Actinomycetota</taxon>
        <taxon>Actinomycetes</taxon>
        <taxon>Kitasatosporales</taxon>
        <taxon>Streptomycetaceae</taxon>
        <taxon>Streptomyces</taxon>
    </lineage>
</organism>
<sequence>MTATSSNQPPAAHSPAYRAVQVGARVLSAGGLAVNAYVHAALSGDYDRVSAGISQGDLFRVEAGLAALGALLVLVGWRAVSDAFAWLLSAAGLALLLVYAFVDVGELGPFPDMYEPGWFDDKRLAVVALSFTLVMSTFLLVSHTRRSRRLSEDVWLETGRGKWRR</sequence>
<accession>A0A367EDZ7</accession>
<dbReference type="RefSeq" id="WP_114017656.1">
    <property type="nucleotide sequence ID" value="NZ_QOIM01000040.1"/>
</dbReference>
<feature type="transmembrane region" description="Helical" evidence="1">
    <location>
        <begin position="58"/>
        <end position="77"/>
    </location>
</feature>
<evidence type="ECO:0000256" key="1">
    <source>
        <dbReference type="SAM" id="Phobius"/>
    </source>
</evidence>
<keyword evidence="3" id="KW-1185">Reference proteome</keyword>
<gene>
    <name evidence="2" type="ORF">DQ392_23400</name>
</gene>
<proteinExistence type="predicted"/>
<dbReference type="AlphaFoldDB" id="A0A367EDZ7"/>
<feature type="transmembrane region" description="Helical" evidence="1">
    <location>
        <begin position="122"/>
        <end position="141"/>
    </location>
</feature>
<evidence type="ECO:0008006" key="4">
    <source>
        <dbReference type="Google" id="ProtNLM"/>
    </source>
</evidence>
<evidence type="ECO:0000313" key="2">
    <source>
        <dbReference type="EMBL" id="RCG15989.1"/>
    </source>
</evidence>
<name>A0A367EDZ7_9ACTN</name>
<keyword evidence="1" id="KW-1133">Transmembrane helix</keyword>